<dbReference type="InterPro" id="IPR031165">
    <property type="entry name" value="GNAT_YJDJ"/>
</dbReference>
<dbReference type="eggNOG" id="COG2388">
    <property type="taxonomic scope" value="Bacteria"/>
</dbReference>
<dbReference type="KEGG" id="spl:Spea_4184"/>
<keyword evidence="3" id="KW-1185">Reference proteome</keyword>
<dbReference type="PANTHER" id="PTHR31435">
    <property type="entry name" value="PROTEIN NATD1"/>
    <property type="match status" value="1"/>
</dbReference>
<feature type="domain" description="N-acetyltransferase" evidence="1">
    <location>
        <begin position="5"/>
        <end position="82"/>
    </location>
</feature>
<evidence type="ECO:0000313" key="3">
    <source>
        <dbReference type="Proteomes" id="UP000002608"/>
    </source>
</evidence>
<evidence type="ECO:0000259" key="1">
    <source>
        <dbReference type="PROSITE" id="PS51729"/>
    </source>
</evidence>
<evidence type="ECO:0000313" key="2">
    <source>
        <dbReference type="EMBL" id="ABV89494.1"/>
    </source>
</evidence>
<dbReference type="RefSeq" id="WP_012157372.1">
    <property type="nucleotide sequence ID" value="NC_009901.1"/>
</dbReference>
<dbReference type="Gene3D" id="3.40.630.30">
    <property type="match status" value="1"/>
</dbReference>
<proteinExistence type="predicted"/>
<gene>
    <name evidence="2" type="ordered locus">Spea_4184</name>
</gene>
<dbReference type="OrthoDB" id="9813275at2"/>
<dbReference type="InterPro" id="IPR016181">
    <property type="entry name" value="Acyl_CoA_acyltransferase"/>
</dbReference>
<dbReference type="CDD" id="cd04301">
    <property type="entry name" value="NAT_SF"/>
    <property type="match status" value="1"/>
</dbReference>
<dbReference type="AlphaFoldDB" id="A8HAA7"/>
<name>A8HAA7_SHEPA</name>
<dbReference type="STRING" id="398579.Spea_4184"/>
<dbReference type="InterPro" id="IPR045057">
    <property type="entry name" value="Gcn5-rel_NAT"/>
</dbReference>
<organism evidence="2 3">
    <name type="scientific">Shewanella pealeana (strain ATCC 700345 / ANG-SQ1)</name>
    <dbReference type="NCBI Taxonomy" id="398579"/>
    <lineage>
        <taxon>Bacteria</taxon>
        <taxon>Pseudomonadati</taxon>
        <taxon>Pseudomonadota</taxon>
        <taxon>Gammaproteobacteria</taxon>
        <taxon>Alteromonadales</taxon>
        <taxon>Shewanellaceae</taxon>
        <taxon>Shewanella</taxon>
    </lineage>
</organism>
<accession>A8HAA7</accession>
<reference evidence="2 3" key="1">
    <citation type="submission" date="2007-10" db="EMBL/GenBank/DDBJ databases">
        <title>Complete sequence of Shewanella pealeana ATCC 700345.</title>
        <authorList>
            <consortium name="US DOE Joint Genome Institute"/>
            <person name="Copeland A."/>
            <person name="Lucas S."/>
            <person name="Lapidus A."/>
            <person name="Barry K."/>
            <person name="Glavina del Rio T."/>
            <person name="Dalin E."/>
            <person name="Tice H."/>
            <person name="Pitluck S."/>
            <person name="Chertkov O."/>
            <person name="Brettin T."/>
            <person name="Bruce D."/>
            <person name="Detter J.C."/>
            <person name="Han C."/>
            <person name="Schmutz J."/>
            <person name="Larimer F."/>
            <person name="Land M."/>
            <person name="Hauser L."/>
            <person name="Kyrpides N."/>
            <person name="Kim E."/>
            <person name="Zhao J.-S.Z."/>
            <person name="Manno D."/>
            <person name="Hawari J."/>
            <person name="Richardson P."/>
        </authorList>
    </citation>
    <scope>NUCLEOTIDE SEQUENCE [LARGE SCALE GENOMIC DNA]</scope>
    <source>
        <strain evidence="3">ATCC 700345 / ANG-SQ1</strain>
    </source>
</reference>
<dbReference type="Proteomes" id="UP000002608">
    <property type="component" value="Chromosome"/>
</dbReference>
<dbReference type="PROSITE" id="PS51729">
    <property type="entry name" value="GNAT_YJDJ"/>
    <property type="match status" value="1"/>
</dbReference>
<dbReference type="Pfam" id="PF14542">
    <property type="entry name" value="Acetyltransf_CG"/>
    <property type="match status" value="1"/>
</dbReference>
<dbReference type="HOGENOM" id="CLU_132888_1_2_6"/>
<protein>
    <recommendedName>
        <fullName evidence="1">N-acetyltransferase domain-containing protein</fullName>
    </recommendedName>
</protein>
<sequence>MTEVIHLADESRFVINQDGAQAVLAYELYDASCNFNNTYVPPELRSKGLAEKLVRHGLKWAKTEGFEIEASCWYVQKFLSNT</sequence>
<dbReference type="PANTHER" id="PTHR31435:SF9">
    <property type="entry name" value="PROTEIN NATD1"/>
    <property type="match status" value="1"/>
</dbReference>
<dbReference type="SUPFAM" id="SSF55729">
    <property type="entry name" value="Acyl-CoA N-acyltransferases (Nat)"/>
    <property type="match status" value="1"/>
</dbReference>
<dbReference type="EMBL" id="CP000851">
    <property type="protein sequence ID" value="ABV89494.1"/>
    <property type="molecule type" value="Genomic_DNA"/>
</dbReference>